<gene>
    <name evidence="2" type="ORF">LMG27198_39060</name>
</gene>
<sequence length="365" mass="39678">MTPQLSVIIPVRNGADFIERAIASARSIPAAPIEIVVIDDGSTDGTASLLQRLGAQDERLVVLRRNHDHGAAAARNAGIRAARGKLICFLDADDILHSAAIARRLAWHEAHPETVLSFANYETLLPDGTIEPRFAAYWPRFEKFLAKREGMIDLGPDAFDLLFGENPVCTTGVIARRAALLAVHGFARDLRQAEDWDLWIRLARCGGVAYSTSTEALHTARAGSLSTDIDERTQHIVKVVSRHIKFAFRHHPSSALAALCAVKIARAEQARFADNNIAALVNYIFGFIINPSIPLARHVIRSVAVLLGFRSAGPATFEQRARLVSSRVSFANAVICEPSQTSSRKGVRAVSCLNESLGIPESGQV</sequence>
<dbReference type="SUPFAM" id="SSF53448">
    <property type="entry name" value="Nucleotide-diphospho-sugar transferases"/>
    <property type="match status" value="1"/>
</dbReference>
<dbReference type="InterPro" id="IPR001173">
    <property type="entry name" value="Glyco_trans_2-like"/>
</dbReference>
<organism evidence="2 3">
    <name type="scientific">Methylocystis echinoides</name>
    <dbReference type="NCBI Taxonomy" id="29468"/>
    <lineage>
        <taxon>Bacteria</taxon>
        <taxon>Pseudomonadati</taxon>
        <taxon>Pseudomonadota</taxon>
        <taxon>Alphaproteobacteria</taxon>
        <taxon>Hyphomicrobiales</taxon>
        <taxon>Methylocystaceae</taxon>
        <taxon>Methylocystis</taxon>
    </lineage>
</organism>
<feature type="domain" description="Glycosyltransferase 2-like" evidence="1">
    <location>
        <begin position="6"/>
        <end position="150"/>
    </location>
</feature>
<dbReference type="RefSeq" id="WP_281805199.1">
    <property type="nucleotide sequence ID" value="NZ_BSEC01000001.1"/>
</dbReference>
<proteinExistence type="predicted"/>
<protein>
    <recommendedName>
        <fullName evidence="1">Glycosyltransferase 2-like domain-containing protein</fullName>
    </recommendedName>
</protein>
<name>A0A9W6LTZ1_9HYPH</name>
<dbReference type="EMBL" id="BSEC01000001">
    <property type="protein sequence ID" value="GLI94914.1"/>
    <property type="molecule type" value="Genomic_DNA"/>
</dbReference>
<dbReference type="CDD" id="cd00761">
    <property type="entry name" value="Glyco_tranf_GTA_type"/>
    <property type="match status" value="1"/>
</dbReference>
<keyword evidence="3" id="KW-1185">Reference proteome</keyword>
<evidence type="ECO:0000313" key="2">
    <source>
        <dbReference type="EMBL" id="GLI94914.1"/>
    </source>
</evidence>
<dbReference type="InterPro" id="IPR029044">
    <property type="entry name" value="Nucleotide-diphossugar_trans"/>
</dbReference>
<dbReference type="PANTHER" id="PTHR43685">
    <property type="entry name" value="GLYCOSYLTRANSFERASE"/>
    <property type="match status" value="1"/>
</dbReference>
<dbReference type="Proteomes" id="UP001144323">
    <property type="component" value="Unassembled WGS sequence"/>
</dbReference>
<evidence type="ECO:0000259" key="1">
    <source>
        <dbReference type="Pfam" id="PF00535"/>
    </source>
</evidence>
<dbReference type="AlphaFoldDB" id="A0A9W6LTZ1"/>
<reference evidence="2" key="1">
    <citation type="journal article" date="2023" name="Int. J. Syst. Evol. Microbiol.">
        <title>Methylocystis iwaonis sp. nov., a type II methane-oxidizing bacterium from surface soil of a rice paddy field in Japan, and emended description of the genus Methylocystis (ex Whittenbury et al. 1970) Bowman et al. 1993.</title>
        <authorList>
            <person name="Kaise H."/>
            <person name="Sawadogo J.B."/>
            <person name="Alam M.S."/>
            <person name="Ueno C."/>
            <person name="Dianou D."/>
            <person name="Shinjo R."/>
            <person name="Asakawa S."/>
        </authorList>
    </citation>
    <scope>NUCLEOTIDE SEQUENCE</scope>
    <source>
        <strain evidence="2">LMG27198</strain>
    </source>
</reference>
<evidence type="ECO:0000313" key="3">
    <source>
        <dbReference type="Proteomes" id="UP001144323"/>
    </source>
</evidence>
<dbReference type="InterPro" id="IPR050834">
    <property type="entry name" value="Glycosyltransf_2"/>
</dbReference>
<comment type="caution">
    <text evidence="2">The sequence shown here is derived from an EMBL/GenBank/DDBJ whole genome shotgun (WGS) entry which is preliminary data.</text>
</comment>
<dbReference type="PANTHER" id="PTHR43685:SF2">
    <property type="entry name" value="GLYCOSYLTRANSFERASE 2-LIKE DOMAIN-CONTAINING PROTEIN"/>
    <property type="match status" value="1"/>
</dbReference>
<dbReference type="Gene3D" id="3.90.550.10">
    <property type="entry name" value="Spore Coat Polysaccharide Biosynthesis Protein SpsA, Chain A"/>
    <property type="match status" value="1"/>
</dbReference>
<dbReference type="Pfam" id="PF00535">
    <property type="entry name" value="Glycos_transf_2"/>
    <property type="match status" value="1"/>
</dbReference>
<accession>A0A9W6LTZ1</accession>